<dbReference type="CDD" id="cd07377">
    <property type="entry name" value="WHTH_GntR"/>
    <property type="match status" value="1"/>
</dbReference>
<evidence type="ECO:0000256" key="3">
    <source>
        <dbReference type="ARBA" id="ARBA00023163"/>
    </source>
</evidence>
<keyword evidence="3" id="KW-0804">Transcription</keyword>
<dbReference type="OrthoDB" id="9781630at2"/>
<evidence type="ECO:0000313" key="5">
    <source>
        <dbReference type="EMBL" id="PSJ31158.1"/>
    </source>
</evidence>
<dbReference type="Gene3D" id="1.10.10.10">
    <property type="entry name" value="Winged helix-like DNA-binding domain superfamily/Winged helix DNA-binding domain"/>
    <property type="match status" value="1"/>
</dbReference>
<keyword evidence="1" id="KW-0805">Transcription regulation</keyword>
<dbReference type="GO" id="GO:0043565">
    <property type="term" value="F:sequence-specific DNA binding"/>
    <property type="evidence" value="ECO:0007669"/>
    <property type="project" value="InterPro"/>
</dbReference>
<sequence length="225" mass="25846">MGINNLTLDNYKPLRDIVFENIREAIMEGTLRPGERLMEIQLAEQLGVSRTPVREAIRKLELEGLVVMLPRKGAYVASISKKDLVEILELRVGLEGLAAFYAAERISSEGIENLEEISKDLENYVHQNDITNMLKKDEEFHNAIFESTGNSRLKSTMLSIWEPVYRFRLKYMSDYSSAVNIVEEHNRIIEALKKGEADLAEKLAKEHIEKAEQFMIEELMQDETV</sequence>
<protein>
    <submittedName>
        <fullName evidence="5">GntR family transcriptional regulator</fullName>
    </submittedName>
</protein>
<dbReference type="Proteomes" id="UP000241434">
    <property type="component" value="Unassembled WGS sequence"/>
</dbReference>
<comment type="caution">
    <text evidence="5">The sequence shown here is derived from an EMBL/GenBank/DDBJ whole genome shotgun (WGS) entry which is preliminary data.</text>
</comment>
<dbReference type="RefSeq" id="WP_106777242.1">
    <property type="nucleotide sequence ID" value="NZ_JYGE01000006.1"/>
</dbReference>
<evidence type="ECO:0000256" key="2">
    <source>
        <dbReference type="ARBA" id="ARBA00023125"/>
    </source>
</evidence>
<reference evidence="5" key="1">
    <citation type="thesis" date="2015" institute="Rutgers" country="The State University of New Jersey, 14 College Farm Rd., New Brunswick, NJ, USA">
        <title>Ammonia toxicity in bacteria and its implications for treatment of and resource recovery from highly nitrogenous organic wastes.</title>
        <authorList>
            <person name="Luther A.K."/>
        </authorList>
    </citation>
    <scope>NUCLEOTIDE SEQUENCE</scope>
    <source>
        <strain evidence="5">RT-10B</strain>
    </source>
</reference>
<dbReference type="EMBL" id="JYGE01000006">
    <property type="protein sequence ID" value="PSJ31158.1"/>
    <property type="molecule type" value="Genomic_DNA"/>
</dbReference>
<dbReference type="InterPro" id="IPR000524">
    <property type="entry name" value="Tscrpt_reg_HTH_GntR"/>
</dbReference>
<dbReference type="PRINTS" id="PR00035">
    <property type="entry name" value="HTHGNTR"/>
</dbReference>
<dbReference type="InterPro" id="IPR011711">
    <property type="entry name" value="GntR_C"/>
</dbReference>
<feature type="domain" description="HTH gntR-type" evidence="4">
    <location>
        <begin position="12"/>
        <end position="79"/>
    </location>
</feature>
<dbReference type="Gene3D" id="1.20.120.530">
    <property type="entry name" value="GntR ligand-binding domain-like"/>
    <property type="match status" value="1"/>
</dbReference>
<dbReference type="PANTHER" id="PTHR43537:SF24">
    <property type="entry name" value="GLUCONATE OPERON TRANSCRIPTIONAL REPRESSOR"/>
    <property type="match status" value="1"/>
</dbReference>
<keyword evidence="2" id="KW-0238">DNA-binding</keyword>
<dbReference type="SUPFAM" id="SSF46785">
    <property type="entry name" value="Winged helix' DNA-binding domain"/>
    <property type="match status" value="1"/>
</dbReference>
<dbReference type="PRINTS" id="PR00033">
    <property type="entry name" value="HTHASNC"/>
</dbReference>
<evidence type="ECO:0000256" key="1">
    <source>
        <dbReference type="ARBA" id="ARBA00023015"/>
    </source>
</evidence>
<dbReference type="Pfam" id="PF07729">
    <property type="entry name" value="FCD"/>
    <property type="match status" value="1"/>
</dbReference>
<accession>A0A2P7PZL4</accession>
<dbReference type="PANTHER" id="PTHR43537">
    <property type="entry name" value="TRANSCRIPTIONAL REGULATOR, GNTR FAMILY"/>
    <property type="match status" value="1"/>
</dbReference>
<dbReference type="Pfam" id="PF00392">
    <property type="entry name" value="GntR"/>
    <property type="match status" value="1"/>
</dbReference>
<organism evidence="5 6">
    <name type="scientific">Peptostreptococcus russellii</name>
    <dbReference type="NCBI Taxonomy" id="215200"/>
    <lineage>
        <taxon>Bacteria</taxon>
        <taxon>Bacillati</taxon>
        <taxon>Bacillota</taxon>
        <taxon>Clostridia</taxon>
        <taxon>Peptostreptococcales</taxon>
        <taxon>Peptostreptococcaceae</taxon>
        <taxon>Peptostreptococcus</taxon>
    </lineage>
</organism>
<evidence type="ECO:0000259" key="4">
    <source>
        <dbReference type="PROSITE" id="PS50949"/>
    </source>
</evidence>
<keyword evidence="6" id="KW-1185">Reference proteome</keyword>
<dbReference type="InterPro" id="IPR036390">
    <property type="entry name" value="WH_DNA-bd_sf"/>
</dbReference>
<name>A0A2P7PZL4_9FIRM</name>
<dbReference type="GO" id="GO:0003700">
    <property type="term" value="F:DNA-binding transcription factor activity"/>
    <property type="evidence" value="ECO:0007669"/>
    <property type="project" value="InterPro"/>
</dbReference>
<dbReference type="PROSITE" id="PS50949">
    <property type="entry name" value="HTH_GNTR"/>
    <property type="match status" value="1"/>
</dbReference>
<dbReference type="SMART" id="SM00895">
    <property type="entry name" value="FCD"/>
    <property type="match status" value="1"/>
</dbReference>
<dbReference type="AlphaFoldDB" id="A0A2P7PZL4"/>
<dbReference type="InterPro" id="IPR036388">
    <property type="entry name" value="WH-like_DNA-bd_sf"/>
</dbReference>
<dbReference type="InterPro" id="IPR008920">
    <property type="entry name" value="TF_FadR/GntR_C"/>
</dbReference>
<dbReference type="SMART" id="SM00345">
    <property type="entry name" value="HTH_GNTR"/>
    <property type="match status" value="1"/>
</dbReference>
<proteinExistence type="predicted"/>
<dbReference type="SUPFAM" id="SSF48008">
    <property type="entry name" value="GntR ligand-binding domain-like"/>
    <property type="match status" value="1"/>
</dbReference>
<gene>
    <name evidence="5" type="ORF">UF10_07785</name>
</gene>
<evidence type="ECO:0000313" key="6">
    <source>
        <dbReference type="Proteomes" id="UP000241434"/>
    </source>
</evidence>
<dbReference type="InterPro" id="IPR000485">
    <property type="entry name" value="AsnC-type_HTH_dom"/>
</dbReference>